<evidence type="ECO:0000313" key="7">
    <source>
        <dbReference type="Proteomes" id="UP000067626"/>
    </source>
</evidence>
<dbReference type="InterPro" id="IPR020846">
    <property type="entry name" value="MFS_dom"/>
</dbReference>
<keyword evidence="2 4" id="KW-1133">Transmembrane helix</keyword>
<dbReference type="InterPro" id="IPR011701">
    <property type="entry name" value="MFS"/>
</dbReference>
<dbReference type="Proteomes" id="UP000067626">
    <property type="component" value="Chromosome"/>
</dbReference>
<reference evidence="6 7" key="1">
    <citation type="submission" date="2015-07" db="EMBL/GenBank/DDBJ databases">
        <title>Genome analysis of myxobacterium Chondromyces crocatus Cm c5 reveals a high potential for natural compound synthesis and the genetic basis for the loss of fruiting body formation.</title>
        <authorList>
            <person name="Zaburannyi N."/>
            <person name="Bunk B."/>
            <person name="Maier J."/>
            <person name="Overmann J."/>
            <person name="Mueller R."/>
        </authorList>
    </citation>
    <scope>NUCLEOTIDE SEQUENCE [LARGE SCALE GENOMIC DNA]</scope>
    <source>
        <strain evidence="6 7">Cm c5</strain>
    </source>
</reference>
<feature type="transmembrane region" description="Helical" evidence="4">
    <location>
        <begin position="42"/>
        <end position="64"/>
    </location>
</feature>
<dbReference type="SUPFAM" id="SSF103473">
    <property type="entry name" value="MFS general substrate transporter"/>
    <property type="match status" value="1"/>
</dbReference>
<dbReference type="GO" id="GO:0005886">
    <property type="term" value="C:plasma membrane"/>
    <property type="evidence" value="ECO:0007669"/>
    <property type="project" value="TreeGrafter"/>
</dbReference>
<evidence type="ECO:0000313" key="6">
    <source>
        <dbReference type="EMBL" id="AKT43639.1"/>
    </source>
</evidence>
<dbReference type="KEGG" id="ccro:CMC5_078740"/>
<feature type="domain" description="Major facilitator superfamily (MFS) profile" evidence="5">
    <location>
        <begin position="6"/>
        <end position="399"/>
    </location>
</feature>
<dbReference type="OrthoDB" id="5491327at2"/>
<dbReference type="RefSeq" id="WP_050435075.1">
    <property type="nucleotide sequence ID" value="NZ_CP012159.1"/>
</dbReference>
<feature type="transmembrane region" description="Helical" evidence="4">
    <location>
        <begin position="226"/>
        <end position="246"/>
    </location>
</feature>
<organism evidence="6 7">
    <name type="scientific">Chondromyces crocatus</name>
    <dbReference type="NCBI Taxonomy" id="52"/>
    <lineage>
        <taxon>Bacteria</taxon>
        <taxon>Pseudomonadati</taxon>
        <taxon>Myxococcota</taxon>
        <taxon>Polyangia</taxon>
        <taxon>Polyangiales</taxon>
        <taxon>Polyangiaceae</taxon>
        <taxon>Chondromyces</taxon>
    </lineage>
</organism>
<feature type="transmembrane region" description="Helical" evidence="4">
    <location>
        <begin position="76"/>
        <end position="93"/>
    </location>
</feature>
<gene>
    <name evidence="6" type="ORF">CMC5_078740</name>
</gene>
<evidence type="ECO:0000256" key="2">
    <source>
        <dbReference type="ARBA" id="ARBA00022989"/>
    </source>
</evidence>
<dbReference type="PANTHER" id="PTHR23521">
    <property type="entry name" value="TRANSPORTER MFS SUPERFAMILY"/>
    <property type="match status" value="1"/>
</dbReference>
<dbReference type="PROSITE" id="PS50850">
    <property type="entry name" value="MFS"/>
    <property type="match status" value="1"/>
</dbReference>
<protein>
    <submittedName>
        <fullName evidence="6">MFS transporter</fullName>
    </submittedName>
</protein>
<dbReference type="STRING" id="52.CMC5_078740"/>
<keyword evidence="7" id="KW-1185">Reference proteome</keyword>
<dbReference type="InterPro" id="IPR036259">
    <property type="entry name" value="MFS_trans_sf"/>
</dbReference>
<evidence type="ECO:0000256" key="1">
    <source>
        <dbReference type="ARBA" id="ARBA00022692"/>
    </source>
</evidence>
<feature type="transmembrane region" description="Helical" evidence="4">
    <location>
        <begin position="287"/>
        <end position="308"/>
    </location>
</feature>
<evidence type="ECO:0000256" key="3">
    <source>
        <dbReference type="ARBA" id="ARBA00023136"/>
    </source>
</evidence>
<feature type="transmembrane region" description="Helical" evidence="4">
    <location>
        <begin position="258"/>
        <end position="275"/>
    </location>
</feature>
<sequence length="421" mass="45467">MRPDLHLSRLFRGTFLFGLACGISIALTSLHLDAQGYSKQDIGTLAIFFASGLVLFAIPVGFFIRKFTGKRTLTTVMLGYALCVAAFPFMPSYGSIAALRFFDGLFSVGVWVSSETLLLFRTDKKHKAHLTSLYAIWLSSGYVIGPILAKGITQVLSVQSAFLIAGAFALASTLYLGLRLPKDAPLPGAVHGSDDIEEGEKTLGEVSESERPSSLTLLWRIKTSCFGAYAYGYFQASLVLFLPLFLIESKGIPREDTIILPGLFCLGMLTFSNLAGRVADRVGHLRIVRLLSFGGMLCTLGFVFLDSYWLMCGIVVGAGATLASMSPVALALTGVVTHPRDYSRANSIYNVFYASGMLMGPPIVGIIFKRYGGEMMLYHLGALWAVFVLFTMVFFQDDPASRRQGAAPVTASPEAEAAAGS</sequence>
<feature type="transmembrane region" description="Helical" evidence="4">
    <location>
        <begin position="155"/>
        <end position="178"/>
    </location>
</feature>
<feature type="transmembrane region" description="Helical" evidence="4">
    <location>
        <begin position="348"/>
        <end position="369"/>
    </location>
</feature>
<name>A0A0K1ES74_CHOCO</name>
<evidence type="ECO:0000256" key="4">
    <source>
        <dbReference type="SAM" id="Phobius"/>
    </source>
</evidence>
<dbReference type="PANTHER" id="PTHR23521:SF2">
    <property type="entry name" value="TRANSPORTER MFS SUPERFAMILY"/>
    <property type="match status" value="1"/>
</dbReference>
<feature type="transmembrane region" description="Helical" evidence="4">
    <location>
        <begin position="375"/>
        <end position="395"/>
    </location>
</feature>
<feature type="transmembrane region" description="Helical" evidence="4">
    <location>
        <begin position="314"/>
        <end position="336"/>
    </location>
</feature>
<keyword evidence="1 4" id="KW-0812">Transmembrane</keyword>
<proteinExistence type="predicted"/>
<dbReference type="AlphaFoldDB" id="A0A0K1ES74"/>
<keyword evidence="3 4" id="KW-0472">Membrane</keyword>
<feature type="transmembrane region" description="Helical" evidence="4">
    <location>
        <begin position="12"/>
        <end position="30"/>
    </location>
</feature>
<accession>A0A0K1ES74</accession>
<dbReference type="EMBL" id="CP012159">
    <property type="protein sequence ID" value="AKT43639.1"/>
    <property type="molecule type" value="Genomic_DNA"/>
</dbReference>
<evidence type="ECO:0000259" key="5">
    <source>
        <dbReference type="PROSITE" id="PS50850"/>
    </source>
</evidence>
<dbReference type="GO" id="GO:0022857">
    <property type="term" value="F:transmembrane transporter activity"/>
    <property type="evidence" value="ECO:0007669"/>
    <property type="project" value="InterPro"/>
</dbReference>
<dbReference type="Pfam" id="PF07690">
    <property type="entry name" value="MFS_1"/>
    <property type="match status" value="1"/>
</dbReference>
<dbReference type="Gene3D" id="1.20.1250.20">
    <property type="entry name" value="MFS general substrate transporter like domains"/>
    <property type="match status" value="2"/>
</dbReference>